<gene>
    <name evidence="1" type="ORF">LEP1GSC151_0545</name>
</gene>
<comment type="caution">
    <text evidence="1">The sequence shown here is derived from an EMBL/GenBank/DDBJ whole genome shotgun (WGS) entry which is preliminary data.</text>
</comment>
<accession>M3I6E2</accession>
<dbReference type="AlphaFoldDB" id="M3I6E2"/>
<sequence length="85" mass="9760">MYKHQWNVAEAVSILHDLKFPVSIEFIGSAYEPSLKLLISKMNQCDPSGKYIYYSGQVAHEKLQKNIILLTFSFLLLLVKLLDKS</sequence>
<dbReference type="EMBL" id="AFME02000206">
    <property type="protein sequence ID" value="EMG10961.1"/>
    <property type="molecule type" value="Genomic_DNA"/>
</dbReference>
<protein>
    <submittedName>
        <fullName evidence="1">Uncharacterized protein</fullName>
    </submittedName>
</protein>
<reference evidence="1 2" key="1">
    <citation type="submission" date="2013-02" db="EMBL/GenBank/DDBJ databases">
        <authorList>
            <person name="Harkins D.M."/>
            <person name="Durkin A.S."/>
            <person name="Brinkac L.M."/>
            <person name="Haft D.H."/>
            <person name="Selengut J.D."/>
            <person name="Sanka R."/>
            <person name="DePew J."/>
            <person name="Purushe J."/>
            <person name="Tulsiani S.M."/>
            <person name="Graham G.C."/>
            <person name="Burns M.-A."/>
            <person name="Dohnt M.F."/>
            <person name="Smythe L.D."/>
            <person name="McKay D.B."/>
            <person name="Craig S.B."/>
            <person name="Vinetz J.M."/>
            <person name="Sutton G.G."/>
            <person name="Nierman W.C."/>
            <person name="Fouts D.E."/>
        </authorList>
    </citation>
    <scope>NUCLEOTIDE SEQUENCE [LARGE SCALE GENOMIC DNA]</scope>
    <source>
        <strain evidence="1 2">LT2186</strain>
    </source>
</reference>
<dbReference type="Proteomes" id="UP000011776">
    <property type="component" value="Unassembled WGS sequence"/>
</dbReference>
<evidence type="ECO:0000313" key="1">
    <source>
        <dbReference type="EMBL" id="EMG10961.1"/>
    </source>
</evidence>
<dbReference type="BioCyc" id="LINT1001599:G11K9-5379-MONOMER"/>
<organism evidence="1 2">
    <name type="scientific">Leptospira interrogans serovar Grippotyphosa str. LT2186</name>
    <dbReference type="NCBI Taxonomy" id="1001599"/>
    <lineage>
        <taxon>Bacteria</taxon>
        <taxon>Pseudomonadati</taxon>
        <taxon>Spirochaetota</taxon>
        <taxon>Spirochaetia</taxon>
        <taxon>Leptospirales</taxon>
        <taxon>Leptospiraceae</taxon>
        <taxon>Leptospira</taxon>
    </lineage>
</organism>
<evidence type="ECO:0000313" key="2">
    <source>
        <dbReference type="Proteomes" id="UP000011776"/>
    </source>
</evidence>
<name>M3I6E2_LEPIR</name>
<proteinExistence type="predicted"/>